<accession>A0A2I3TQZ6</accession>
<dbReference type="GO" id="GO:0005638">
    <property type="term" value="C:lamin filament"/>
    <property type="evidence" value="ECO:0000318"/>
    <property type="project" value="GO_Central"/>
</dbReference>
<dbReference type="GeneTree" id="ENSGT00390000012150"/>
<evidence type="ECO:0000313" key="5">
    <source>
        <dbReference type="Proteomes" id="UP000002277"/>
    </source>
</evidence>
<evidence type="ECO:0000256" key="2">
    <source>
        <dbReference type="SAM" id="MobiDB-lite"/>
    </source>
</evidence>
<dbReference type="KEGG" id="ptr:744407"/>
<dbReference type="InterPro" id="IPR052877">
    <property type="entry name" value="Lamin_tail_domain"/>
</dbReference>
<name>A0A2I3TQZ6_PANTR</name>
<evidence type="ECO:0000256" key="1">
    <source>
        <dbReference type="SAM" id="Coils"/>
    </source>
</evidence>
<feature type="compositionally biased region" description="Basic residues" evidence="2">
    <location>
        <begin position="570"/>
        <end position="581"/>
    </location>
</feature>
<dbReference type="PANTHER" id="PTHR19956">
    <property type="entry name" value="LAMIN TAIL DOMAIN-CONTAINING PROTEIN 2"/>
    <property type="match status" value="1"/>
</dbReference>
<feature type="region of interest" description="Disordered" evidence="2">
    <location>
        <begin position="344"/>
        <end position="409"/>
    </location>
</feature>
<feature type="domain" description="LTD" evidence="3">
    <location>
        <begin position="418"/>
        <end position="536"/>
    </location>
</feature>
<feature type="compositionally biased region" description="Polar residues" evidence="2">
    <location>
        <begin position="315"/>
        <end position="324"/>
    </location>
</feature>
<dbReference type="PROSITE" id="PS51841">
    <property type="entry name" value="LTD"/>
    <property type="match status" value="1"/>
</dbReference>
<dbReference type="OMA" id="HLTVWGE"/>
<dbReference type="Gene3D" id="2.60.40.1260">
    <property type="entry name" value="Lamin Tail domain"/>
    <property type="match status" value="1"/>
</dbReference>
<feature type="region of interest" description="Disordered" evidence="2">
    <location>
        <begin position="76"/>
        <end position="109"/>
    </location>
</feature>
<keyword evidence="1" id="KW-0175">Coiled coil</keyword>
<sequence>MLGPPSGCWSLSGPPAKLSSGSASHTSSRLGWPRTHPGAWSGVSLEAPGNKQPHPFWVLVSMATVYSPSLPGLLGGRASEQESVSGHLGPPAGAPAAPETPTCLPDTTPHPAPVVCSADPQLALESLDPRTLRLLWRQRELEIQALRWAVQNGEDARLCHILEEVAGLPPKRSSHSQEKLLQNQVQKLTQELKKQKERAQWEKEHLEERLLQTTRTLQEMEAELQNLQKSCLLQLARSSWVGRMLRSQTGSVEVVTAETLMDPSDLSENIQAPTGEGFRLEDVDWNSVARRYPNLFTNMEPSSKQKQPRPWPQLDTGSPESSGKYSERHHKTVEWGSLPCLNTSSSGGADSDSSSCRPGLPSFVQVIGHPPRDHRASSEQALVQAGSYSKDSEDLQKTHSPRHGEPVLSPQPCTDPDHWSPELLQSPTGLKIVAVSCREKFVRIFNPSQESTADLSGMVLKQLVRGFPQRLYRFPPGTVLAPRHHVTVWGETTRSAKKPLRASSSREPVPLLSIRGCATLLLSPKGEVLSEHRIPRRETPAPRVFADGTDLSIDRFPLPEAGPGADTRKPPRPPRPLRKGRVREPRVSRRRPGTRGLLPPMSSGKLFHAREGPARPENPEIPEIPAPQHLPAIPGDPTLPSPPAEAGLGLEDCRLQKEHRVRVCRKSLDRSCPLVALSVQNTAESRFGFRFLSCLPVTADTCRGA</sequence>
<feature type="region of interest" description="Disordered" evidence="2">
    <location>
        <begin position="296"/>
        <end position="329"/>
    </location>
</feature>
<feature type="region of interest" description="Disordered" evidence="2">
    <location>
        <begin position="532"/>
        <end position="616"/>
    </location>
</feature>
<dbReference type="Pfam" id="PF00932">
    <property type="entry name" value="LTD"/>
    <property type="match status" value="1"/>
</dbReference>
<dbReference type="PANTHER" id="PTHR19956:SF5">
    <property type="entry name" value="LAMIN TAIL DOMAIN-CONTAINING PROTEIN 2"/>
    <property type="match status" value="1"/>
</dbReference>
<protein>
    <submittedName>
        <fullName evidence="4">Lamin tail domain containing 2</fullName>
    </submittedName>
</protein>
<evidence type="ECO:0000313" key="6">
    <source>
        <dbReference type="VGNC" id="VGNC:11894"/>
    </source>
</evidence>
<reference evidence="4" key="3">
    <citation type="submission" date="2025-09" db="UniProtKB">
        <authorList>
            <consortium name="Ensembl"/>
        </authorList>
    </citation>
    <scope>IDENTIFICATION</scope>
</reference>
<dbReference type="InterPro" id="IPR036415">
    <property type="entry name" value="Lamin_tail_dom_sf"/>
</dbReference>
<dbReference type="AlphaFoldDB" id="A0A2I3TQZ6"/>
<reference evidence="4" key="2">
    <citation type="submission" date="2025-08" db="UniProtKB">
        <authorList>
            <consortium name="Ensembl"/>
        </authorList>
    </citation>
    <scope>IDENTIFICATION</scope>
</reference>
<dbReference type="GeneID" id="744407"/>
<evidence type="ECO:0000313" key="4">
    <source>
        <dbReference type="Ensembl" id="ENSPTRP00000091661.1"/>
    </source>
</evidence>
<dbReference type="GO" id="GO:0030527">
    <property type="term" value="F:structural constituent of chromatin"/>
    <property type="evidence" value="ECO:0000318"/>
    <property type="project" value="GO_Central"/>
</dbReference>
<keyword evidence="5" id="KW-1185">Reference proteome</keyword>
<gene>
    <name evidence="4 6" type="primary">LMNTD2</name>
</gene>
<feature type="compositionally biased region" description="Polar residues" evidence="2">
    <location>
        <begin position="378"/>
        <end position="389"/>
    </location>
</feature>
<feature type="compositionally biased region" description="Basic and acidic residues" evidence="2">
    <location>
        <begin position="390"/>
        <end position="405"/>
    </location>
</feature>
<dbReference type="FunCoup" id="A0A2I3TQZ6">
    <property type="interactions" value="10"/>
</dbReference>
<dbReference type="Proteomes" id="UP000002277">
    <property type="component" value="Chromosome 11"/>
</dbReference>
<dbReference type="Bgee" id="ENSPTRG00000003121">
    <property type="expression patterns" value="Expressed in cerebellar cortex and 11 other cell types or tissues"/>
</dbReference>
<dbReference type="VGNC" id="VGNC:11894">
    <property type="gene designation" value="LMNTD2"/>
</dbReference>
<organism evidence="4 5">
    <name type="scientific">Pan troglodytes</name>
    <name type="common">Chimpanzee</name>
    <dbReference type="NCBI Taxonomy" id="9598"/>
    <lineage>
        <taxon>Eukaryota</taxon>
        <taxon>Metazoa</taxon>
        <taxon>Chordata</taxon>
        <taxon>Craniata</taxon>
        <taxon>Vertebrata</taxon>
        <taxon>Euteleostomi</taxon>
        <taxon>Mammalia</taxon>
        <taxon>Eutheria</taxon>
        <taxon>Euarchontoglires</taxon>
        <taxon>Primates</taxon>
        <taxon>Haplorrhini</taxon>
        <taxon>Catarrhini</taxon>
        <taxon>Hominidae</taxon>
        <taxon>Pan</taxon>
    </lineage>
</organism>
<reference evidence="4 5" key="1">
    <citation type="journal article" date="2005" name="Nature">
        <title>Initial sequence of the chimpanzee genome and comparison with the human genome.</title>
        <authorList>
            <consortium name="Chimpanzee sequencing and analysis consortium"/>
        </authorList>
    </citation>
    <scope>NUCLEOTIDE SEQUENCE [LARGE SCALE GENOMIC DNA]</scope>
</reference>
<feature type="compositionally biased region" description="Polar residues" evidence="2">
    <location>
        <begin position="296"/>
        <end position="305"/>
    </location>
</feature>
<feature type="region of interest" description="Disordered" evidence="2">
    <location>
        <begin position="1"/>
        <end position="33"/>
    </location>
</feature>
<dbReference type="InterPro" id="IPR001322">
    <property type="entry name" value="Lamin_tail_dom"/>
</dbReference>
<feature type="compositionally biased region" description="Low complexity" evidence="2">
    <location>
        <begin position="344"/>
        <end position="355"/>
    </location>
</feature>
<evidence type="ECO:0000259" key="3">
    <source>
        <dbReference type="PROSITE" id="PS51841"/>
    </source>
</evidence>
<dbReference type="EMBL" id="AACZ04015703">
    <property type="status" value="NOT_ANNOTATED_CDS"/>
    <property type="molecule type" value="Genomic_DNA"/>
</dbReference>
<proteinExistence type="predicted"/>
<dbReference type="InParanoid" id="A0A2I3TQZ6"/>
<feature type="compositionally biased region" description="Polar residues" evidence="2">
    <location>
        <begin position="19"/>
        <end position="29"/>
    </location>
</feature>
<feature type="coiled-coil region" evidence="1">
    <location>
        <begin position="178"/>
        <end position="237"/>
    </location>
</feature>
<dbReference type="CTD" id="256329"/>
<dbReference type="SUPFAM" id="SSF74853">
    <property type="entry name" value="Lamin A/C globular tail domain"/>
    <property type="match status" value="1"/>
</dbReference>
<dbReference type="Ensembl" id="ENSPTRT00000093169.1">
    <property type="protein sequence ID" value="ENSPTRP00000091661.1"/>
    <property type="gene ID" value="ENSPTRG00000003121.5"/>
</dbReference>